<gene>
    <name evidence="12" type="ORF">EXN66_Car012141</name>
</gene>
<keyword evidence="3 9" id="KW-0812">Transmembrane</keyword>
<dbReference type="AlphaFoldDB" id="A0A6G1Q255"/>
<dbReference type="Proteomes" id="UP000503349">
    <property type="component" value="Chromosome 12"/>
</dbReference>
<feature type="transmembrane region" description="Helical" evidence="10">
    <location>
        <begin position="270"/>
        <end position="291"/>
    </location>
</feature>
<reference evidence="13" key="2">
    <citation type="submission" date="2019-02" db="EMBL/GenBank/DDBJ databases">
        <title>Opniocepnalus argus Var Kimnra genome.</title>
        <authorList>
            <person name="Zhou C."/>
            <person name="Xiao S."/>
        </authorList>
    </citation>
    <scope>NUCLEOTIDE SEQUENCE [LARGE SCALE GENOMIC DNA]</scope>
</reference>
<dbReference type="SMART" id="SM01381">
    <property type="entry name" value="7TM_GPCR_Srsx"/>
    <property type="match status" value="1"/>
</dbReference>
<keyword evidence="6 10" id="KW-0472">Membrane</keyword>
<dbReference type="SUPFAM" id="SSF81321">
    <property type="entry name" value="Family A G protein-coupled receptor-like"/>
    <property type="match status" value="1"/>
</dbReference>
<dbReference type="PROSITE" id="PS50262">
    <property type="entry name" value="G_PROTEIN_RECEP_F1_2"/>
    <property type="match status" value="1"/>
</dbReference>
<evidence type="ECO:0000256" key="5">
    <source>
        <dbReference type="ARBA" id="ARBA00023040"/>
    </source>
</evidence>
<dbReference type="PROSITE" id="PS00237">
    <property type="entry name" value="G_PROTEIN_RECEP_F1_1"/>
    <property type="match status" value="1"/>
</dbReference>
<feature type="transmembrane region" description="Helical" evidence="10">
    <location>
        <begin position="88"/>
        <end position="108"/>
    </location>
</feature>
<feature type="domain" description="G-protein coupled receptors family 1 profile" evidence="11">
    <location>
        <begin position="68"/>
        <end position="314"/>
    </location>
</feature>
<organism evidence="12 13">
    <name type="scientific">Channa argus</name>
    <name type="common">Northern snakehead</name>
    <name type="synonym">Ophicephalus argus</name>
    <dbReference type="NCBI Taxonomy" id="215402"/>
    <lineage>
        <taxon>Eukaryota</taxon>
        <taxon>Metazoa</taxon>
        <taxon>Chordata</taxon>
        <taxon>Craniata</taxon>
        <taxon>Vertebrata</taxon>
        <taxon>Euteleostomi</taxon>
        <taxon>Actinopterygii</taxon>
        <taxon>Neopterygii</taxon>
        <taxon>Teleostei</taxon>
        <taxon>Neoteleostei</taxon>
        <taxon>Acanthomorphata</taxon>
        <taxon>Anabantaria</taxon>
        <taxon>Anabantiformes</taxon>
        <taxon>Channoidei</taxon>
        <taxon>Channidae</taxon>
        <taxon>Channa</taxon>
    </lineage>
</organism>
<comment type="similarity">
    <text evidence="9">Belongs to the G-protein coupled receptor 1 family.</text>
</comment>
<evidence type="ECO:0000256" key="10">
    <source>
        <dbReference type="SAM" id="Phobius"/>
    </source>
</evidence>
<dbReference type="InterPro" id="IPR000276">
    <property type="entry name" value="GPCR_Rhodpsn"/>
</dbReference>
<proteinExistence type="inferred from homology"/>
<dbReference type="InterPro" id="IPR017452">
    <property type="entry name" value="GPCR_Rhodpsn_7TM"/>
</dbReference>
<keyword evidence="8 9" id="KW-0807">Transducer</keyword>
<dbReference type="InterPro" id="IPR050569">
    <property type="entry name" value="TAAR"/>
</dbReference>
<evidence type="ECO:0000256" key="1">
    <source>
        <dbReference type="ARBA" id="ARBA00004651"/>
    </source>
</evidence>
<accession>A0A6G1Q255</accession>
<evidence type="ECO:0000256" key="7">
    <source>
        <dbReference type="ARBA" id="ARBA00023170"/>
    </source>
</evidence>
<feature type="transmembrane region" description="Helical" evidence="10">
    <location>
        <begin position="128"/>
        <end position="146"/>
    </location>
</feature>
<keyword evidence="4 10" id="KW-1133">Transmembrane helix</keyword>
<dbReference type="GO" id="GO:0005886">
    <property type="term" value="C:plasma membrane"/>
    <property type="evidence" value="ECO:0007669"/>
    <property type="project" value="UniProtKB-SubCell"/>
</dbReference>
<evidence type="ECO:0000313" key="12">
    <source>
        <dbReference type="EMBL" id="KAF3696463.1"/>
    </source>
</evidence>
<dbReference type="EMBL" id="CM015723">
    <property type="protein sequence ID" value="KAF3696463.1"/>
    <property type="molecule type" value="Genomic_DNA"/>
</dbReference>
<dbReference type="GO" id="GO:0001594">
    <property type="term" value="F:trace-amine receptor activity"/>
    <property type="evidence" value="ECO:0007669"/>
    <property type="project" value="TreeGrafter"/>
</dbReference>
<dbReference type="PANTHER" id="PTHR24249">
    <property type="entry name" value="HISTAMINE RECEPTOR-RELATED G-PROTEIN COUPLED RECEPTOR"/>
    <property type="match status" value="1"/>
</dbReference>
<keyword evidence="7 9" id="KW-0675">Receptor</keyword>
<name>A0A6G1Q255_CHAAH</name>
<dbReference type="PRINTS" id="PR00237">
    <property type="entry name" value="GPCRRHODOPSN"/>
</dbReference>
<feature type="transmembrane region" description="Helical" evidence="10">
    <location>
        <begin position="52"/>
        <end position="76"/>
    </location>
</feature>
<evidence type="ECO:0000256" key="8">
    <source>
        <dbReference type="ARBA" id="ARBA00023224"/>
    </source>
</evidence>
<evidence type="ECO:0000259" key="11">
    <source>
        <dbReference type="PROSITE" id="PS50262"/>
    </source>
</evidence>
<keyword evidence="2" id="KW-1003">Cell membrane</keyword>
<dbReference type="Pfam" id="PF00001">
    <property type="entry name" value="7tm_1"/>
    <property type="match status" value="1"/>
</dbReference>
<evidence type="ECO:0000256" key="6">
    <source>
        <dbReference type="ARBA" id="ARBA00023136"/>
    </source>
</evidence>
<protein>
    <submittedName>
        <fullName evidence="12">Trace amine-associated receptor 8b</fullName>
    </submittedName>
</protein>
<dbReference type="CDD" id="cd15055">
    <property type="entry name" value="7tmA_TAARs"/>
    <property type="match status" value="1"/>
</dbReference>
<evidence type="ECO:0000256" key="3">
    <source>
        <dbReference type="ARBA" id="ARBA00022692"/>
    </source>
</evidence>
<comment type="subcellular location">
    <subcellularLocation>
        <location evidence="1">Cell membrane</location>
        <topology evidence="1">Multi-pass membrane protein</topology>
    </subcellularLocation>
</comment>
<keyword evidence="5 9" id="KW-0297">G-protein coupled receptor</keyword>
<reference evidence="12 13" key="1">
    <citation type="submission" date="2019-02" db="EMBL/GenBank/DDBJ databases">
        <title>Opniocepnalus argus genome.</title>
        <authorList>
            <person name="Zhou C."/>
            <person name="Xiao S."/>
        </authorList>
    </citation>
    <scope>NUCLEOTIDE SEQUENCE [LARGE SCALE GENOMIC DNA]</scope>
    <source>
        <strain evidence="12">OARG1902GOOAL</strain>
        <tissue evidence="12">Muscle</tissue>
    </source>
</reference>
<dbReference type="Gene3D" id="1.20.1070.10">
    <property type="entry name" value="Rhodopsin 7-helix transmembrane proteins"/>
    <property type="match status" value="1"/>
</dbReference>
<feature type="transmembrane region" description="Helical" evidence="10">
    <location>
        <begin position="297"/>
        <end position="317"/>
    </location>
</feature>
<dbReference type="PANTHER" id="PTHR24249:SF381">
    <property type="entry name" value="TRACE AMINE ASSOCIATED RECEPTOR 19P-RELATED"/>
    <property type="match status" value="1"/>
</dbReference>
<evidence type="ECO:0000256" key="2">
    <source>
        <dbReference type="ARBA" id="ARBA00022475"/>
    </source>
</evidence>
<evidence type="ECO:0000256" key="9">
    <source>
        <dbReference type="RuleBase" id="RU000688"/>
    </source>
</evidence>
<keyword evidence="13" id="KW-1185">Reference proteome</keyword>
<feature type="transmembrane region" description="Helical" evidence="10">
    <location>
        <begin position="207"/>
        <end position="233"/>
    </location>
</feature>
<evidence type="ECO:0000256" key="4">
    <source>
        <dbReference type="ARBA" id="ARBA00022989"/>
    </source>
</evidence>
<sequence length="344" mass="39120">MIPNFVQKAASVQQLLFSSSLRMKETPDEDELCFPQINTSCKKHSRPHSESMLIYILLSFISLLTVVLNLLVIISISHFRQLHSPTNLLILSLAVSDFLVGLIVIPFQILYTEPCWLLGDLLCVLGNIIPYITVCASIVNMVLISVDRYVAICYPLHYSTRVTQKRVQICVFLSWICCVFYSLMFLYDNLKKPGRYNSCYGDCVINVIGAVDIVISFILPVSTIIILYVRVFVVAVSQARAMRSHITAVKLQRSVTVTVKKSELKAARTLGVVVTVYIICYCPYYCYDMMIGSKLEVFMIFLVYLNSSLNPVIYAFFYPWFRKSFKLIVTLDILQPQSCQANVL</sequence>
<evidence type="ECO:0000313" key="13">
    <source>
        <dbReference type="Proteomes" id="UP000503349"/>
    </source>
</evidence>
<feature type="transmembrane region" description="Helical" evidence="10">
    <location>
        <begin position="167"/>
        <end position="187"/>
    </location>
</feature>